<dbReference type="InterPro" id="IPR027443">
    <property type="entry name" value="IPNS-like_sf"/>
</dbReference>
<dbReference type="Gene3D" id="2.60.120.330">
    <property type="entry name" value="B-lactam Antibiotic, Isopenicillin N Synthase, Chain"/>
    <property type="match status" value="1"/>
</dbReference>
<dbReference type="PANTHER" id="PTHR10209">
    <property type="entry name" value="OXIDOREDUCTASE, 2OG-FE II OXYGENASE FAMILY PROTEIN"/>
    <property type="match status" value="1"/>
</dbReference>
<evidence type="ECO:0000256" key="6">
    <source>
        <dbReference type="ARBA" id="ARBA00023194"/>
    </source>
</evidence>
<reference evidence="10" key="1">
    <citation type="journal article" date="2019" name="Int. J. Syst. Evol. Microbiol.">
        <title>The Global Catalogue of Microorganisms (GCM) 10K type strain sequencing project: providing services to taxonomists for standard genome sequencing and annotation.</title>
        <authorList>
            <consortium name="The Broad Institute Genomics Platform"/>
            <consortium name="The Broad Institute Genome Sequencing Center for Infectious Disease"/>
            <person name="Wu L."/>
            <person name="Ma J."/>
        </authorList>
    </citation>
    <scope>NUCLEOTIDE SEQUENCE [LARGE SCALE GENOMIC DNA]</scope>
    <source>
        <strain evidence="10">JCM 17738</strain>
    </source>
</reference>
<dbReference type="RefSeq" id="WP_159902654.1">
    <property type="nucleotide sequence ID" value="NZ_BAABFX010000022.1"/>
</dbReference>
<evidence type="ECO:0000313" key="9">
    <source>
        <dbReference type="EMBL" id="GAA4393143.1"/>
    </source>
</evidence>
<dbReference type="InterPro" id="IPR026992">
    <property type="entry name" value="DIOX_N"/>
</dbReference>
<dbReference type="Pfam" id="PF14226">
    <property type="entry name" value="DIOX_N"/>
    <property type="match status" value="1"/>
</dbReference>
<dbReference type="InterPro" id="IPR005123">
    <property type="entry name" value="Oxoglu/Fe-dep_dioxygenase_dom"/>
</dbReference>
<dbReference type="Pfam" id="PF03171">
    <property type="entry name" value="2OG-FeII_Oxy"/>
    <property type="match status" value="1"/>
</dbReference>
<organism evidence="9 10">
    <name type="scientific">Ornithinibacter aureus</name>
    <dbReference type="NCBI Taxonomy" id="622664"/>
    <lineage>
        <taxon>Bacteria</taxon>
        <taxon>Bacillati</taxon>
        <taxon>Actinomycetota</taxon>
        <taxon>Actinomycetes</taxon>
        <taxon>Micrococcales</taxon>
        <taxon>Intrasporangiaceae</taxon>
        <taxon>Ornithinibacter</taxon>
    </lineage>
</organism>
<evidence type="ECO:0000259" key="8">
    <source>
        <dbReference type="PROSITE" id="PS51471"/>
    </source>
</evidence>
<dbReference type="SUPFAM" id="SSF51197">
    <property type="entry name" value="Clavaminate synthase-like"/>
    <property type="match status" value="1"/>
</dbReference>
<name>A0ABP8JMF3_9MICO</name>
<comment type="similarity">
    <text evidence="2 7">Belongs to the iron/ascorbate-dependent oxidoreductase family.</text>
</comment>
<evidence type="ECO:0000256" key="4">
    <source>
        <dbReference type="ARBA" id="ARBA00023002"/>
    </source>
</evidence>
<sequence length="342" mass="36956">MPLESLPILDLSTLDDGPDAAEEFRAALLAATHDVGFFYLTGHGLTDDDIATAFATAEKFFALPLEHKVRLEMVNSPHFRGYNRTGGELTQGRVDWREQIDIAAERDAVTDPAAPAYMRLEGPNQWPGGLPELRETFTVWEQRCAAIGSRLLREWALALGSPADVFAAAFADRPSTLIKLVRYPGRRDDDRATQGVGAHKDPGVLTLLMIEPGKGGLQVEHDGGWIDAPAMPGAFVVNIGELMEFATSGYLKATTHRVVSPEPGDVRLSIPFFLNPALDSEMPVIDLPPALAADARGVTQDPDNVISGTFGENMLKARLRAHPDVAARHHADLVGRPASGDA</sequence>
<evidence type="ECO:0000256" key="2">
    <source>
        <dbReference type="ARBA" id="ARBA00008056"/>
    </source>
</evidence>
<evidence type="ECO:0000256" key="3">
    <source>
        <dbReference type="ARBA" id="ARBA00022723"/>
    </source>
</evidence>
<dbReference type="Proteomes" id="UP001500390">
    <property type="component" value="Unassembled WGS sequence"/>
</dbReference>
<dbReference type="InterPro" id="IPR044861">
    <property type="entry name" value="IPNS-like_FE2OG_OXY"/>
</dbReference>
<keyword evidence="6" id="KW-0045">Antibiotic biosynthesis</keyword>
<dbReference type="EMBL" id="BAABFX010000022">
    <property type="protein sequence ID" value="GAA4393143.1"/>
    <property type="molecule type" value="Genomic_DNA"/>
</dbReference>
<keyword evidence="10" id="KW-1185">Reference proteome</keyword>
<gene>
    <name evidence="9" type="ORF">GCM10023153_12840</name>
</gene>
<evidence type="ECO:0000313" key="10">
    <source>
        <dbReference type="Proteomes" id="UP001500390"/>
    </source>
</evidence>
<evidence type="ECO:0000256" key="1">
    <source>
        <dbReference type="ARBA" id="ARBA00004792"/>
    </source>
</evidence>
<keyword evidence="5 7" id="KW-0408">Iron</keyword>
<keyword evidence="3 7" id="KW-0479">Metal-binding</keyword>
<feature type="domain" description="Fe2OG dioxygenase" evidence="8">
    <location>
        <begin position="173"/>
        <end position="276"/>
    </location>
</feature>
<dbReference type="PROSITE" id="PS51471">
    <property type="entry name" value="FE2OG_OXY"/>
    <property type="match status" value="1"/>
</dbReference>
<accession>A0ABP8JMF3</accession>
<dbReference type="PRINTS" id="PR00682">
    <property type="entry name" value="IPNSYNTHASE"/>
</dbReference>
<keyword evidence="4 7" id="KW-0560">Oxidoreductase</keyword>
<proteinExistence type="inferred from homology"/>
<evidence type="ECO:0000256" key="7">
    <source>
        <dbReference type="RuleBase" id="RU003682"/>
    </source>
</evidence>
<evidence type="ECO:0000256" key="5">
    <source>
        <dbReference type="ARBA" id="ARBA00023004"/>
    </source>
</evidence>
<protein>
    <submittedName>
        <fullName evidence="9">2-oxoglutarate and iron-dependent oxygenase domain-containing protein</fullName>
    </submittedName>
</protein>
<comment type="pathway">
    <text evidence="1">Antibiotic biosynthesis.</text>
</comment>
<dbReference type="PANTHER" id="PTHR10209:SF885">
    <property type="entry name" value="2OG-FE(II) OXYGENASE FAMILY, PUTATIVE (AFU_ORTHOLOGUE AFUA_2G00750)-RELATED"/>
    <property type="match status" value="1"/>
</dbReference>
<comment type="caution">
    <text evidence="9">The sequence shown here is derived from an EMBL/GenBank/DDBJ whole genome shotgun (WGS) entry which is preliminary data.</text>
</comment>